<accession>A0A7S3IDV6</accession>
<dbReference type="PROSITE" id="PS01256">
    <property type="entry name" value="CULLIN_1"/>
    <property type="match status" value="1"/>
</dbReference>
<dbReference type="GO" id="GO:0031625">
    <property type="term" value="F:ubiquitin protein ligase binding"/>
    <property type="evidence" value="ECO:0007669"/>
    <property type="project" value="InterPro"/>
</dbReference>
<gene>
    <name evidence="4" type="ORF">SINC0208_LOCUS1513</name>
</gene>
<dbReference type="FunFam" id="1.10.10.10:FF:000014">
    <property type="entry name" value="Cullin 1"/>
    <property type="match status" value="1"/>
</dbReference>
<dbReference type="InterPro" id="IPR036388">
    <property type="entry name" value="WH-like_DNA-bd_sf"/>
</dbReference>
<keyword evidence="1" id="KW-1017">Isopeptide bond</keyword>
<dbReference type="InterPro" id="IPR019559">
    <property type="entry name" value="Cullin_neddylation_domain"/>
</dbReference>
<evidence type="ECO:0000256" key="1">
    <source>
        <dbReference type="ARBA" id="ARBA00022499"/>
    </source>
</evidence>
<dbReference type="InterPro" id="IPR016157">
    <property type="entry name" value="Cullin_CS"/>
</dbReference>
<dbReference type="Pfam" id="PF26557">
    <property type="entry name" value="Cullin_AB"/>
    <property type="match status" value="1"/>
</dbReference>
<dbReference type="InterPro" id="IPR036317">
    <property type="entry name" value="Cullin_homology_sf"/>
</dbReference>
<dbReference type="GO" id="GO:0006511">
    <property type="term" value="P:ubiquitin-dependent protein catabolic process"/>
    <property type="evidence" value="ECO:0007669"/>
    <property type="project" value="InterPro"/>
</dbReference>
<dbReference type="AlphaFoldDB" id="A0A7S3IDV6"/>
<sequence length="165" mass="19452">MCLLTMFNDQPTLSYHALLQHLQVTDQELKSHLIPLCQFKILSKQPTGKEFKMEDQFSVNFNFHSNIIKVKIPVVHSKVQKSAESQDLQKKVEDDRKHIIDATLVKVMKARRKLDHNTLISETTKILALKFMPNVANIKQRIEGLIEREYIERDKEDRRFYKYLA</sequence>
<dbReference type="InterPro" id="IPR045093">
    <property type="entry name" value="Cullin"/>
</dbReference>
<dbReference type="SMART" id="SM00884">
    <property type="entry name" value="Cullin_Nedd8"/>
    <property type="match status" value="1"/>
</dbReference>
<evidence type="ECO:0000313" key="4">
    <source>
        <dbReference type="EMBL" id="CAE0320932.1"/>
    </source>
</evidence>
<dbReference type="Pfam" id="PF10557">
    <property type="entry name" value="Cullin_Nedd8"/>
    <property type="match status" value="1"/>
</dbReference>
<dbReference type="SUPFAM" id="SSF75632">
    <property type="entry name" value="Cullin homology domain"/>
    <property type="match status" value="1"/>
</dbReference>
<dbReference type="InterPro" id="IPR059120">
    <property type="entry name" value="Cullin-like_AB"/>
</dbReference>
<dbReference type="InterPro" id="IPR036390">
    <property type="entry name" value="WH_DNA-bd_sf"/>
</dbReference>
<keyword evidence="2" id="KW-0832">Ubl conjugation</keyword>
<dbReference type="EMBL" id="HBIH01003527">
    <property type="protein sequence ID" value="CAE0320932.1"/>
    <property type="molecule type" value="Transcribed_RNA"/>
</dbReference>
<name>A0A7S3IDV6_9SPIT</name>
<feature type="domain" description="Cullin neddylation" evidence="3">
    <location>
        <begin position="92"/>
        <end position="159"/>
    </location>
</feature>
<dbReference type="Gene3D" id="1.10.10.10">
    <property type="entry name" value="Winged helix-like DNA-binding domain superfamily/Winged helix DNA-binding domain"/>
    <property type="match status" value="1"/>
</dbReference>
<proteinExistence type="predicted"/>
<reference evidence="4" key="1">
    <citation type="submission" date="2021-01" db="EMBL/GenBank/DDBJ databases">
        <authorList>
            <person name="Corre E."/>
            <person name="Pelletier E."/>
            <person name="Niang G."/>
            <person name="Scheremetjew M."/>
            <person name="Finn R."/>
            <person name="Kale V."/>
            <person name="Holt S."/>
            <person name="Cochrane G."/>
            <person name="Meng A."/>
            <person name="Brown T."/>
            <person name="Cohen L."/>
        </authorList>
    </citation>
    <scope>NUCLEOTIDE SEQUENCE</scope>
    <source>
        <strain evidence="4">S3</strain>
    </source>
</reference>
<dbReference type="PANTHER" id="PTHR11932">
    <property type="entry name" value="CULLIN"/>
    <property type="match status" value="1"/>
</dbReference>
<evidence type="ECO:0000256" key="2">
    <source>
        <dbReference type="ARBA" id="ARBA00022843"/>
    </source>
</evidence>
<evidence type="ECO:0000259" key="3">
    <source>
        <dbReference type="SMART" id="SM00884"/>
    </source>
</evidence>
<dbReference type="GO" id="GO:0031461">
    <property type="term" value="C:cullin-RING ubiquitin ligase complex"/>
    <property type="evidence" value="ECO:0007669"/>
    <property type="project" value="InterPro"/>
</dbReference>
<dbReference type="SUPFAM" id="SSF46785">
    <property type="entry name" value="Winged helix' DNA-binding domain"/>
    <property type="match status" value="1"/>
</dbReference>
<dbReference type="Gene3D" id="3.30.230.130">
    <property type="entry name" value="Cullin, Chain C, Domain 2"/>
    <property type="match status" value="1"/>
</dbReference>
<organism evidence="4">
    <name type="scientific">Strombidium inclinatum</name>
    <dbReference type="NCBI Taxonomy" id="197538"/>
    <lineage>
        <taxon>Eukaryota</taxon>
        <taxon>Sar</taxon>
        <taxon>Alveolata</taxon>
        <taxon>Ciliophora</taxon>
        <taxon>Intramacronucleata</taxon>
        <taxon>Spirotrichea</taxon>
        <taxon>Oligotrichia</taxon>
        <taxon>Strombidiidae</taxon>
        <taxon>Strombidium</taxon>
    </lineage>
</organism>
<protein>
    <recommendedName>
        <fullName evidence="3">Cullin neddylation domain-containing protein</fullName>
    </recommendedName>
</protein>